<dbReference type="SUPFAM" id="SSF53335">
    <property type="entry name" value="S-adenosyl-L-methionine-dependent methyltransferases"/>
    <property type="match status" value="1"/>
</dbReference>
<sequence length="122" mass="13288">MATTQTVLNSDGGEEILHRRPLAPQSSGGASELDISQFGTFADSKGAPIHRWFQYPAGFSFRAVEYALDTFGIRPGQRVYDPFTGTGTTEVTCKGRGVSSGGTEAHPFVVRIAQTKVRWDYD</sequence>
<dbReference type="EMBL" id="AUZY01000169">
    <property type="protein sequence ID" value="EQD79409.1"/>
    <property type="molecule type" value="Genomic_DNA"/>
</dbReference>
<proteinExistence type="predicted"/>
<dbReference type="GO" id="GO:0008168">
    <property type="term" value="F:methyltransferase activity"/>
    <property type="evidence" value="ECO:0007669"/>
    <property type="project" value="UniProtKB-KW"/>
</dbReference>
<dbReference type="AlphaFoldDB" id="T1DD80"/>
<comment type="caution">
    <text evidence="2">The sequence shown here is derived from an EMBL/GenBank/DDBJ whole genome shotgun (WGS) entry which is preliminary data.</text>
</comment>
<reference evidence="2" key="2">
    <citation type="journal article" date="2014" name="ISME J.">
        <title>Microbial stratification in low pH oxic and suboxic macroscopic growths along an acid mine drainage.</title>
        <authorList>
            <person name="Mendez-Garcia C."/>
            <person name="Mesa V."/>
            <person name="Sprenger R.R."/>
            <person name="Richter M."/>
            <person name="Diez M.S."/>
            <person name="Solano J."/>
            <person name="Bargiela R."/>
            <person name="Golyshina O.V."/>
            <person name="Manteca A."/>
            <person name="Ramos J.L."/>
            <person name="Gallego J.R."/>
            <person name="Llorente I."/>
            <person name="Martins Dos Santos V.A."/>
            <person name="Jensen O.N."/>
            <person name="Pelaez A.I."/>
            <person name="Sanchez J."/>
            <person name="Ferrer M."/>
        </authorList>
    </citation>
    <scope>NUCLEOTIDE SEQUENCE</scope>
</reference>
<dbReference type="GO" id="GO:0032259">
    <property type="term" value="P:methylation"/>
    <property type="evidence" value="ECO:0007669"/>
    <property type="project" value="UniProtKB-KW"/>
</dbReference>
<keyword evidence="2" id="KW-0489">Methyltransferase</keyword>
<accession>T1DD80</accession>
<feature type="non-terminal residue" evidence="2">
    <location>
        <position position="122"/>
    </location>
</feature>
<feature type="region of interest" description="Disordered" evidence="1">
    <location>
        <begin position="1"/>
        <end position="31"/>
    </location>
</feature>
<evidence type="ECO:0000256" key="1">
    <source>
        <dbReference type="SAM" id="MobiDB-lite"/>
    </source>
</evidence>
<reference evidence="2" key="1">
    <citation type="submission" date="2013-08" db="EMBL/GenBank/DDBJ databases">
        <authorList>
            <person name="Mendez C."/>
            <person name="Richter M."/>
            <person name="Ferrer M."/>
            <person name="Sanchez J."/>
        </authorList>
    </citation>
    <scope>NUCLEOTIDE SEQUENCE</scope>
</reference>
<keyword evidence="2" id="KW-0808">Transferase</keyword>
<gene>
    <name evidence="2" type="ORF">B1B_00220</name>
</gene>
<dbReference type="InterPro" id="IPR029063">
    <property type="entry name" value="SAM-dependent_MTases_sf"/>
</dbReference>
<organism evidence="2">
    <name type="scientific">mine drainage metagenome</name>
    <dbReference type="NCBI Taxonomy" id="410659"/>
    <lineage>
        <taxon>unclassified sequences</taxon>
        <taxon>metagenomes</taxon>
        <taxon>ecological metagenomes</taxon>
    </lineage>
</organism>
<evidence type="ECO:0000313" key="2">
    <source>
        <dbReference type="EMBL" id="EQD79409.1"/>
    </source>
</evidence>
<protein>
    <submittedName>
        <fullName evidence="2">DNA modification methyltransferase</fullName>
    </submittedName>
</protein>
<dbReference type="Gene3D" id="3.40.50.150">
    <property type="entry name" value="Vaccinia Virus protein VP39"/>
    <property type="match status" value="1"/>
</dbReference>
<name>T1DD80_9ZZZZ</name>